<keyword evidence="2" id="KW-0812">Transmembrane</keyword>
<comment type="caution">
    <text evidence="5">The sequence shown here is derived from an EMBL/GenBank/DDBJ whole genome shotgun (WGS) entry which is preliminary data.</text>
</comment>
<keyword evidence="6" id="KW-1185">Reference proteome</keyword>
<accession>A0A2S5T4Z8</accession>
<comment type="subcellular location">
    <subcellularLocation>
        <location evidence="1">Membrane</location>
        <topology evidence="1">Multi-pass membrane protein</topology>
    </subcellularLocation>
</comment>
<dbReference type="Proteomes" id="UP000239406">
    <property type="component" value="Unassembled WGS sequence"/>
</dbReference>
<evidence type="ECO:0000256" key="2">
    <source>
        <dbReference type="ARBA" id="ARBA00022692"/>
    </source>
</evidence>
<dbReference type="GO" id="GO:0016020">
    <property type="term" value="C:membrane"/>
    <property type="evidence" value="ECO:0007669"/>
    <property type="project" value="UniProtKB-SubCell"/>
</dbReference>
<evidence type="ECO:0000256" key="3">
    <source>
        <dbReference type="ARBA" id="ARBA00022989"/>
    </source>
</evidence>
<proteinExistence type="predicted"/>
<dbReference type="AlphaFoldDB" id="A0A2S5T4Z8"/>
<evidence type="ECO:0000256" key="1">
    <source>
        <dbReference type="ARBA" id="ARBA00004141"/>
    </source>
</evidence>
<keyword evidence="4" id="KW-0472">Membrane</keyword>
<dbReference type="GO" id="GO:0004671">
    <property type="term" value="F:protein C-terminal S-isoprenylcysteine carboxyl O-methyltransferase activity"/>
    <property type="evidence" value="ECO:0007669"/>
    <property type="project" value="InterPro"/>
</dbReference>
<gene>
    <name evidence="5" type="ORF">C1702_09215</name>
</gene>
<sequence>MLKQRVPTAPPMTAVPIRTVLAGTVSCLAALGLVLGLRLPVPAAMALLMLATAVPMWWLEARRCAANGAVGPVVRVSRRKALWVRRLRVIGGALVFCLLAASMRMQLELGGAQVSGLPELEMVINGACVLWLLAWARWPVRSRQPDSVAALGRLALKCVRRHRPAAAEWQGLLGWCVKVFFLPLMLAWLYSWLLQIDKELQQGQGAMAFFVGAMAALYALDTLFGTIGYLSTHRGIDAQIRSTDATWLGWGAALVCYPPLNAVVLHQWLSYRDGKDWSAWFGDSWIAWPWAAAILILTGIYTSATLVFGPRFSNLTHRGIVTAGPFRWTKHPAYISKNLSWWLIAVPFLSEQGPLAAAANCAGLLGVNCIYWLRAKTEERHLMRDPVYREYAAWIEQHGWFAKVRRFLARWRPGRRAVGGA</sequence>
<protein>
    <submittedName>
        <fullName evidence="5">Uncharacterized protein</fullName>
    </submittedName>
</protein>
<keyword evidence="3" id="KW-1133">Transmembrane helix</keyword>
<dbReference type="Pfam" id="PF04140">
    <property type="entry name" value="ICMT"/>
    <property type="match status" value="1"/>
</dbReference>
<dbReference type="InterPro" id="IPR007269">
    <property type="entry name" value="ICMT_MeTrfase"/>
</dbReference>
<dbReference type="Gene3D" id="1.20.120.1630">
    <property type="match status" value="1"/>
</dbReference>
<name>A0A2S5T4Z8_9BURK</name>
<evidence type="ECO:0000256" key="4">
    <source>
        <dbReference type="ARBA" id="ARBA00023136"/>
    </source>
</evidence>
<evidence type="ECO:0000313" key="6">
    <source>
        <dbReference type="Proteomes" id="UP000239406"/>
    </source>
</evidence>
<evidence type="ECO:0000313" key="5">
    <source>
        <dbReference type="EMBL" id="PPE70026.1"/>
    </source>
</evidence>
<organism evidence="5 6">
    <name type="scientific">Caldimonas thermodepolymerans</name>
    <dbReference type="NCBI Taxonomy" id="215580"/>
    <lineage>
        <taxon>Bacteria</taxon>
        <taxon>Pseudomonadati</taxon>
        <taxon>Pseudomonadota</taxon>
        <taxon>Betaproteobacteria</taxon>
        <taxon>Burkholderiales</taxon>
        <taxon>Sphaerotilaceae</taxon>
        <taxon>Caldimonas</taxon>
    </lineage>
</organism>
<reference evidence="5 6" key="1">
    <citation type="submission" date="2018-02" db="EMBL/GenBank/DDBJ databases">
        <title>Reclassifiation of [Polyangium] brachysporum DSM 7029 as Guopingzhaonella breviflexa gen. nov., sp. nov., a member of the family Comamonadaceae.</title>
        <authorList>
            <person name="Tang B."/>
        </authorList>
    </citation>
    <scope>NUCLEOTIDE SEQUENCE [LARGE SCALE GENOMIC DNA]</scope>
    <source>
        <strain evidence="5 6">DSM 15344</strain>
    </source>
</reference>
<dbReference type="EMBL" id="PSNY01000008">
    <property type="protein sequence ID" value="PPE70026.1"/>
    <property type="molecule type" value="Genomic_DNA"/>
</dbReference>